<dbReference type="Pfam" id="PF01223">
    <property type="entry name" value="Endonuclease_NS"/>
    <property type="match status" value="1"/>
</dbReference>
<evidence type="ECO:0000259" key="10">
    <source>
        <dbReference type="SMART" id="SM00892"/>
    </source>
</evidence>
<dbReference type="SMART" id="SM00892">
    <property type="entry name" value="Endonuclease_NS"/>
    <property type="match status" value="1"/>
</dbReference>
<dbReference type="EMBL" id="CP038449">
    <property type="protein sequence ID" value="QJT41223.1"/>
    <property type="molecule type" value="Genomic_DNA"/>
</dbReference>
<feature type="domain" description="DNA/RNA non-specific endonuclease/pyrophosphatase/phosphodiesterase" evidence="10">
    <location>
        <begin position="1"/>
        <end position="162"/>
    </location>
</feature>
<evidence type="ECO:0000313" key="11">
    <source>
        <dbReference type="EMBL" id="QJT41223.1"/>
    </source>
</evidence>
<dbReference type="Proteomes" id="UP000502657">
    <property type="component" value="Plasmid pAeme5"/>
</dbReference>
<keyword evidence="6 8" id="KW-0378">Hydrolase</keyword>
<evidence type="ECO:0000313" key="12">
    <source>
        <dbReference type="Proteomes" id="UP000502657"/>
    </source>
</evidence>
<evidence type="ECO:0000256" key="2">
    <source>
        <dbReference type="ARBA" id="ARBA00010052"/>
    </source>
</evidence>
<evidence type="ECO:0000256" key="6">
    <source>
        <dbReference type="ARBA" id="ARBA00022801"/>
    </source>
</evidence>
<proteinExistence type="inferred from homology"/>
<reference evidence="11 12" key="1">
    <citation type="submission" date="2019-03" db="EMBL/GenBank/DDBJ databases">
        <title>Novel transposon Tn6433 accelerates the dissemination of tet(E) in Aeromonas from aerobic biofilm under oxytetracycline stress.</title>
        <authorList>
            <person name="Shi Y."/>
            <person name="Tian Z."/>
            <person name="Zhang Y."/>
            <person name="Zhang H."/>
            <person name="Yang M."/>
        </authorList>
    </citation>
    <scope>NUCLEOTIDE SEQUENCE [LARGE SCALE GENOMIC DNA]</scope>
    <source>
        <strain evidence="11 12">R50-22</strain>
        <plasmid evidence="12">paeme5</plasmid>
    </source>
</reference>
<dbReference type="PROSITE" id="PS01070">
    <property type="entry name" value="NUCLEASE_NON_SPEC"/>
    <property type="match status" value="1"/>
</dbReference>
<evidence type="ECO:0000256" key="4">
    <source>
        <dbReference type="ARBA" id="ARBA00022723"/>
    </source>
</evidence>
<dbReference type="InterPro" id="IPR044929">
    <property type="entry name" value="DNA/RNA_non-sp_Endonuclease_sf"/>
</dbReference>
<dbReference type="GO" id="GO:0004519">
    <property type="term" value="F:endonuclease activity"/>
    <property type="evidence" value="ECO:0007669"/>
    <property type="project" value="UniProtKB-KW"/>
</dbReference>
<dbReference type="PANTHER" id="PTHR13966">
    <property type="entry name" value="ENDONUCLEASE RELATED"/>
    <property type="match status" value="1"/>
</dbReference>
<dbReference type="Gene3D" id="3.40.570.10">
    <property type="entry name" value="Extracellular Endonuclease, subunit A"/>
    <property type="match status" value="1"/>
</dbReference>
<gene>
    <name evidence="11" type="ORF">E4188_22245</name>
</gene>
<dbReference type="InterPro" id="IPR040255">
    <property type="entry name" value="Non-specific_endonuclease"/>
</dbReference>
<accession>A0ABX6NXV1</accession>
<evidence type="ECO:0000256" key="5">
    <source>
        <dbReference type="ARBA" id="ARBA00022759"/>
    </source>
</evidence>
<keyword evidence="4 8" id="KW-0479">Metal-binding</keyword>
<comment type="cofactor">
    <cofactor evidence="1 8">
        <name>Mg(2+)</name>
        <dbReference type="ChEBI" id="CHEBI:18420"/>
    </cofactor>
</comment>
<dbReference type="InterPro" id="IPR018524">
    <property type="entry name" value="DNA/RNA_endonuclease_AS"/>
</dbReference>
<dbReference type="SMART" id="SM00477">
    <property type="entry name" value="NUC"/>
    <property type="match status" value="1"/>
</dbReference>
<dbReference type="InterPro" id="IPR044925">
    <property type="entry name" value="His-Me_finger_sf"/>
</dbReference>
<keyword evidence="5 8" id="KW-0255">Endonuclease</keyword>
<name>A0ABX6NXV1_AERME</name>
<keyword evidence="11" id="KW-0614">Plasmid</keyword>
<sequence length="164" mass="18202">MLISEVNKTALYAAEKLTPARMKGAKKIKRGANEFFEDYRLPEEVRVSTYSYSHTGYDRGHLAPAGDFSTLGAQRESFSLANVVPQSSTVNRGIWADIESTVRHLAEKGTTHVVTGPLYLGPTTYLPKGGSLFRATSSRRFMPRHRMSSGFMWLVMQVTNGLPS</sequence>
<evidence type="ECO:0000256" key="3">
    <source>
        <dbReference type="ARBA" id="ARBA00022722"/>
    </source>
</evidence>
<organism evidence="11 12">
    <name type="scientific">Aeromonas media</name>
    <dbReference type="NCBI Taxonomy" id="651"/>
    <lineage>
        <taxon>Bacteria</taxon>
        <taxon>Pseudomonadati</taxon>
        <taxon>Pseudomonadota</taxon>
        <taxon>Gammaproteobacteria</taxon>
        <taxon>Aeromonadales</taxon>
        <taxon>Aeromonadaceae</taxon>
        <taxon>Aeromonas</taxon>
    </lineage>
</organism>
<keyword evidence="7" id="KW-0460">Magnesium</keyword>
<dbReference type="InterPro" id="IPR001604">
    <property type="entry name" value="Endo_G_ENPP1-like_dom"/>
</dbReference>
<dbReference type="PANTHER" id="PTHR13966:SF5">
    <property type="entry name" value="ENDONUCLEASE G, MITOCHONDRIAL"/>
    <property type="match status" value="1"/>
</dbReference>
<dbReference type="EC" id="3.1.30.-" evidence="8"/>
<feature type="domain" description="ENPP1-3/EXOG-like endonuclease/phosphodiesterase" evidence="9">
    <location>
        <begin position="4"/>
        <end position="164"/>
    </location>
</feature>
<evidence type="ECO:0000259" key="9">
    <source>
        <dbReference type="SMART" id="SM00477"/>
    </source>
</evidence>
<keyword evidence="12" id="KW-1185">Reference proteome</keyword>
<evidence type="ECO:0000256" key="8">
    <source>
        <dbReference type="RuleBase" id="RU366055"/>
    </source>
</evidence>
<keyword evidence="3 8" id="KW-0540">Nuclease</keyword>
<dbReference type="InterPro" id="IPR020821">
    <property type="entry name" value="ENPP1-3/EXOG-like_nuc-like"/>
</dbReference>
<geneLocation type="plasmid" evidence="12">
    <name>paeme5</name>
</geneLocation>
<dbReference type="SUPFAM" id="SSF54060">
    <property type="entry name" value="His-Me finger endonucleases"/>
    <property type="match status" value="1"/>
</dbReference>
<evidence type="ECO:0000256" key="7">
    <source>
        <dbReference type="ARBA" id="ARBA00022842"/>
    </source>
</evidence>
<comment type="similarity">
    <text evidence="2 8">Belongs to the DNA/RNA non-specific endonuclease family.</text>
</comment>
<protein>
    <recommendedName>
        <fullName evidence="8">Endonuclease</fullName>
        <ecNumber evidence="8">3.1.30.-</ecNumber>
    </recommendedName>
</protein>
<evidence type="ECO:0000256" key="1">
    <source>
        <dbReference type="ARBA" id="ARBA00001946"/>
    </source>
</evidence>